<keyword evidence="1" id="KW-1133">Transmembrane helix</keyword>
<dbReference type="Pfam" id="PF12785">
    <property type="entry name" value="VESA1_N"/>
    <property type="match status" value="1"/>
</dbReference>
<keyword evidence="1" id="KW-0472">Membrane</keyword>
<keyword evidence="1" id="KW-0812">Transmembrane</keyword>
<dbReference type="AlphaFoldDB" id="A0A9W5TDP0"/>
<reference evidence="2" key="1">
    <citation type="submission" date="2019-12" db="EMBL/GenBank/DDBJ databases">
        <title>Genome sequence of Babesia ovis.</title>
        <authorList>
            <person name="Yamagishi J."/>
            <person name="Sevinc F."/>
            <person name="Xuan X."/>
        </authorList>
    </citation>
    <scope>NUCLEOTIDE SEQUENCE</scope>
    <source>
        <strain evidence="2">Selcuk</strain>
    </source>
</reference>
<comment type="caution">
    <text evidence="2">The sequence shown here is derived from an EMBL/GenBank/DDBJ whole genome shotgun (WGS) entry which is preliminary data.</text>
</comment>
<evidence type="ECO:0000256" key="1">
    <source>
        <dbReference type="SAM" id="Phobius"/>
    </source>
</evidence>
<sequence length="495" mass="56499">MSYGTQRRKSQLTECPTSFKEAVDWILRITEKDGQNYGISTSRSKGDQHIFHVDVGDSKGLGEAIWTVAATLPNDGQPPFQDVWSELDNNTASATTVGEHVIDHIDVLINGLSDRLAKFVGYYISLADDRWFLGHGGIGKKDTYNSSYEYSVDTTWEEVKRDDGKTKICAQILLGCIPLIFSGLSYLYWQCSEGKGSGGNPDKRWHDTEQAINQENSSICIYMESMGYKRAELCEKQTWDVKELLEAQFEEFSKIAEITKDKYIVRDPSAIQRSYAEFINTIQTTYKSVYERTDTTGLYQLKEEAKKAAQERPLYRLYAAAEWYFQTLQGSINKECHKGNTPTNIRDMLYWLMGLPYSPVYMGLKNGIVGDELIVNGSDKGKVGDLEDTSADCTITSISDSLDYYLLPPCYYAGFVVMAFQGSLEDAPQRPLEKPFLHELYSNHHFQFYYPENVNEWFGMLWDVVYSVYFRMNFLKIHCGVDPKSFLILSMAIVY</sequence>
<keyword evidence="3" id="KW-1185">Reference proteome</keyword>
<gene>
    <name evidence="2" type="ORF">BaOVIS_019760</name>
</gene>
<name>A0A9W5TDP0_BABOV</name>
<dbReference type="OrthoDB" id="366065at2759"/>
<proteinExistence type="predicted"/>
<dbReference type="EMBL" id="BLIY01000016">
    <property type="protein sequence ID" value="GFE54572.1"/>
    <property type="molecule type" value="Genomic_DNA"/>
</dbReference>
<accession>A0A9W5TDP0</accession>
<protein>
    <submittedName>
        <fullName evidence="2">Variant erythrocyte surface antigen alpha subunit, putative</fullName>
    </submittedName>
</protein>
<evidence type="ECO:0000313" key="3">
    <source>
        <dbReference type="Proteomes" id="UP001057455"/>
    </source>
</evidence>
<dbReference type="Proteomes" id="UP001057455">
    <property type="component" value="Unassembled WGS sequence"/>
</dbReference>
<evidence type="ECO:0000313" key="2">
    <source>
        <dbReference type="EMBL" id="GFE54572.1"/>
    </source>
</evidence>
<organism evidence="2 3">
    <name type="scientific">Babesia ovis</name>
    <dbReference type="NCBI Taxonomy" id="5869"/>
    <lineage>
        <taxon>Eukaryota</taxon>
        <taxon>Sar</taxon>
        <taxon>Alveolata</taxon>
        <taxon>Apicomplexa</taxon>
        <taxon>Aconoidasida</taxon>
        <taxon>Piroplasmida</taxon>
        <taxon>Babesiidae</taxon>
        <taxon>Babesia</taxon>
    </lineage>
</organism>
<dbReference type="InterPro" id="IPR024751">
    <property type="entry name" value="VESA1"/>
</dbReference>
<feature type="transmembrane region" description="Helical" evidence="1">
    <location>
        <begin position="168"/>
        <end position="189"/>
    </location>
</feature>